<dbReference type="InterPro" id="IPR015915">
    <property type="entry name" value="Kelch-typ_b-propeller"/>
</dbReference>
<dbReference type="InterPro" id="IPR013783">
    <property type="entry name" value="Ig-like_fold"/>
</dbReference>
<dbReference type="Pfam" id="PF01344">
    <property type="entry name" value="Kelch_1"/>
    <property type="match status" value="1"/>
</dbReference>
<evidence type="ECO:0000259" key="2">
    <source>
        <dbReference type="SMART" id="SM00776"/>
    </source>
</evidence>
<keyword evidence="4" id="KW-1185">Reference proteome</keyword>
<reference evidence="3 4" key="1">
    <citation type="submission" date="2024-09" db="EMBL/GenBank/DDBJ databases">
        <authorList>
            <person name="Sun Q."/>
            <person name="Mori K."/>
        </authorList>
    </citation>
    <scope>NUCLEOTIDE SEQUENCE [LARGE SCALE GENOMIC DNA]</scope>
    <source>
        <strain evidence="3 4">JCM 13503</strain>
    </source>
</reference>
<organism evidence="3 4">
    <name type="scientific">Deinococcus oregonensis</name>
    <dbReference type="NCBI Taxonomy" id="1805970"/>
    <lineage>
        <taxon>Bacteria</taxon>
        <taxon>Thermotogati</taxon>
        <taxon>Deinococcota</taxon>
        <taxon>Deinococci</taxon>
        <taxon>Deinococcales</taxon>
        <taxon>Deinococcaceae</taxon>
        <taxon>Deinococcus</taxon>
    </lineage>
</organism>
<dbReference type="InterPro" id="IPR006652">
    <property type="entry name" value="Kelch_1"/>
</dbReference>
<evidence type="ECO:0000256" key="1">
    <source>
        <dbReference type="SAM" id="MobiDB-lite"/>
    </source>
</evidence>
<dbReference type="InterPro" id="IPR011043">
    <property type="entry name" value="Gal_Oxase/kelch_b-propeller"/>
</dbReference>
<feature type="region of interest" description="Disordered" evidence="1">
    <location>
        <begin position="43"/>
        <end position="71"/>
    </location>
</feature>
<protein>
    <submittedName>
        <fullName evidence="3">NPCBM/NEW2 domain-containing protein</fullName>
    </submittedName>
</protein>
<feature type="domain" description="Glycosyl hydrolase family 98 putative carbohydrate-binding module" evidence="2">
    <location>
        <begin position="86"/>
        <end position="232"/>
    </location>
</feature>
<gene>
    <name evidence="3" type="ORF">ACFFLM_15005</name>
</gene>
<dbReference type="SUPFAM" id="SSF49785">
    <property type="entry name" value="Galactose-binding domain-like"/>
    <property type="match status" value="2"/>
</dbReference>
<dbReference type="SMART" id="SM00776">
    <property type="entry name" value="NPCBM"/>
    <property type="match status" value="1"/>
</dbReference>
<sequence>MTPSSPDRLTAASALASSPRLSSRSWRRWLLGGLLSLSACSQSGPLSGGTAGNSPAAGSPADFVYDGQDHSWTEPAPAGVQLLALNTGENALSSQPWTAASSGWGPVERDRSNGDKAAGDGRTLTLAGQTSARGLGTHANSSLTFALGGQCSTLTASVGVDDEVGDRGSVVFQVWNGTAAKLYDSGTVRGADAAKSVNVNMTGVQDLRLVVTDGGDGISYDHADWVNPVVACSSDADTIRINAGGPAQTVGGVTWQACDAVTSCGGLVTGGFAYGETDTVSGVVAPANAALYQTEWTGGVTNGTPAGQTAFEYKVPVTNGDYQVRLHFAELNKSAVGQRVFDVKVEDQTVLNGFDIFAEAGGLGRAVVKTFPARVSDGVLNLAFVRQVENAKVSAIEILPVAVSAGAVSPSVSELVFSTTRNAVSPSQRVTLSNRGTVPVKITSLTLAGQNAAAFGVVDAPALPLTLAAGQSVGLGVRFAPQGSIGSLKGSLQVVSEGNASAVVNLYGLSARGLQGDQEPPLQQVVDTLGYAINVGSSSLILGTGSNLIGDEVAAQLFRKAGTGPVIMKAVARYSPDDLLPFGYVAQGSTTLNTVGTVATGQEQTLNPALTSGTQASFDPGDVAFGLFAARTSYAPQTTYSQDNLNTAQVKHAVRVYPLKDRAGQLVANSYLVAMEPAVNGDYQDYVFVISNVKPAATSTAINWTQKANAIKAVSEAQGAAVNGKLYIFGGFDNNLQTNPKVQVYDSAANSWSAVRDMPEQITHGAVAVDGQTVYIVGGFVGPHPGPQTAHVWKYNVATDTWSAGPNLPGARGAGAAVKLDRTLHFFGGTERDLADRNIYKRDSPEHWVLQLDGGTAWTVAAPLPNPRNHLAGAVLNGKIYALGGQHLGDEEAGNQSAVHLYDPASNTWTARASLPLPEGHINASTVIWNGRIVVVSGVTQQSAEVANVSEYDPAANTWTALTSLPAPRQSPVADVINGQLVVATGSLPSGAFATTWTGVRQ</sequence>
<dbReference type="SUPFAM" id="SSF117281">
    <property type="entry name" value="Kelch motif"/>
    <property type="match status" value="1"/>
</dbReference>
<dbReference type="Pfam" id="PF08305">
    <property type="entry name" value="NPCBM"/>
    <property type="match status" value="1"/>
</dbReference>
<dbReference type="SUPFAM" id="SSF50965">
    <property type="entry name" value="Galactose oxidase, central domain"/>
    <property type="match status" value="1"/>
</dbReference>
<name>A0ABV6B0R4_9DEIO</name>
<dbReference type="InterPro" id="IPR021720">
    <property type="entry name" value="Malectin_dom"/>
</dbReference>
<dbReference type="Pfam" id="PF11721">
    <property type="entry name" value="Malectin"/>
    <property type="match status" value="1"/>
</dbReference>
<dbReference type="InterPro" id="IPR008979">
    <property type="entry name" value="Galactose-bd-like_sf"/>
</dbReference>
<proteinExistence type="predicted"/>
<dbReference type="Gene3D" id="2.60.120.430">
    <property type="entry name" value="Galactose-binding lectin"/>
    <property type="match status" value="1"/>
</dbReference>
<evidence type="ECO:0000313" key="4">
    <source>
        <dbReference type="Proteomes" id="UP001589733"/>
    </source>
</evidence>
<dbReference type="Gene3D" id="2.120.10.80">
    <property type="entry name" value="Kelch-type beta propeller"/>
    <property type="match status" value="2"/>
</dbReference>
<dbReference type="PANTHER" id="PTHR46773:SF5">
    <property type="entry name" value="OS04G0487100 PROTEIN"/>
    <property type="match status" value="1"/>
</dbReference>
<dbReference type="RefSeq" id="WP_380011793.1">
    <property type="nucleotide sequence ID" value="NZ_JBHLYR010000045.1"/>
</dbReference>
<accession>A0ABV6B0R4</accession>
<dbReference type="PANTHER" id="PTHR46773">
    <property type="match status" value="1"/>
</dbReference>
<feature type="region of interest" description="Disordered" evidence="1">
    <location>
        <begin position="94"/>
        <end position="122"/>
    </location>
</feature>
<dbReference type="Gene3D" id="2.60.40.10">
    <property type="entry name" value="Immunoglobulins"/>
    <property type="match status" value="1"/>
</dbReference>
<feature type="compositionally biased region" description="Basic and acidic residues" evidence="1">
    <location>
        <begin position="107"/>
        <end position="119"/>
    </location>
</feature>
<dbReference type="Pfam" id="PF24681">
    <property type="entry name" value="Kelch_KLHDC2_KLHL20_DRC7"/>
    <property type="match status" value="1"/>
</dbReference>
<dbReference type="InterPro" id="IPR053256">
    <property type="entry name" value="Kelch_repeat-containing"/>
</dbReference>
<dbReference type="InterPro" id="IPR013222">
    <property type="entry name" value="Glyco_hyd_98_carb-bd"/>
</dbReference>
<dbReference type="Gene3D" id="2.60.120.1060">
    <property type="entry name" value="NPCBM/NEW2 domain"/>
    <property type="match status" value="1"/>
</dbReference>
<evidence type="ECO:0000313" key="3">
    <source>
        <dbReference type="EMBL" id="MFB9993280.1"/>
    </source>
</evidence>
<dbReference type="EMBL" id="JBHLYR010000045">
    <property type="protein sequence ID" value="MFB9993280.1"/>
    <property type="molecule type" value="Genomic_DNA"/>
</dbReference>
<dbReference type="SMART" id="SM00612">
    <property type="entry name" value="Kelch"/>
    <property type="match status" value="4"/>
</dbReference>
<dbReference type="InterPro" id="IPR038637">
    <property type="entry name" value="NPCBM_sf"/>
</dbReference>
<dbReference type="Proteomes" id="UP001589733">
    <property type="component" value="Unassembled WGS sequence"/>
</dbReference>
<comment type="caution">
    <text evidence="3">The sequence shown here is derived from an EMBL/GenBank/DDBJ whole genome shotgun (WGS) entry which is preliminary data.</text>
</comment>